<reference evidence="2" key="1">
    <citation type="submission" date="2015-11" db="EMBL/GenBank/DDBJ databases">
        <title>De novo transcriptome assembly of four potential Pierce s Disease insect vectors from Arizona vineyards.</title>
        <authorList>
            <person name="Tassone E.E."/>
        </authorList>
    </citation>
    <scope>NUCLEOTIDE SEQUENCE</scope>
</reference>
<dbReference type="EMBL" id="GEBQ01031133">
    <property type="protein sequence ID" value="JAT08844.1"/>
    <property type="molecule type" value="Transcribed_RNA"/>
</dbReference>
<dbReference type="InterPro" id="IPR002859">
    <property type="entry name" value="PKD/REJ-like"/>
</dbReference>
<protein>
    <recommendedName>
        <fullName evidence="1">PKD/REJ-like domain-containing protein</fullName>
    </recommendedName>
</protein>
<evidence type="ECO:0000313" key="2">
    <source>
        <dbReference type="EMBL" id="JAT08844.1"/>
    </source>
</evidence>
<feature type="non-terminal residue" evidence="2">
    <location>
        <position position="1"/>
    </location>
</feature>
<sequence>WLYNKGSEPPRPVDDIAEKDLPYFMLIIHEESLEAGTNYTITFEVRTLNVTEAFAKYTFETEKQDFFDGSCFVDPESGTRGLTVFNILCTYDPQSTFVYEFYDKNSDEAAED</sequence>
<organism evidence="2">
    <name type="scientific">Graphocephala atropunctata</name>
    <dbReference type="NCBI Taxonomy" id="36148"/>
    <lineage>
        <taxon>Eukaryota</taxon>
        <taxon>Metazoa</taxon>
        <taxon>Ecdysozoa</taxon>
        <taxon>Arthropoda</taxon>
        <taxon>Hexapoda</taxon>
        <taxon>Insecta</taxon>
        <taxon>Pterygota</taxon>
        <taxon>Neoptera</taxon>
        <taxon>Paraneoptera</taxon>
        <taxon>Hemiptera</taxon>
        <taxon>Auchenorrhyncha</taxon>
        <taxon>Membracoidea</taxon>
        <taxon>Cicadellidae</taxon>
        <taxon>Cicadellinae</taxon>
        <taxon>Cicadellini</taxon>
        <taxon>Graphocephala</taxon>
    </lineage>
</organism>
<gene>
    <name evidence="2" type="ORF">g.52452</name>
</gene>
<dbReference type="AlphaFoldDB" id="A0A1B6KCC4"/>
<feature type="domain" description="PKD/REJ-like" evidence="1">
    <location>
        <begin position="26"/>
        <end position="108"/>
    </location>
</feature>
<name>A0A1B6KCC4_9HEMI</name>
<dbReference type="Pfam" id="PF02010">
    <property type="entry name" value="REJ"/>
    <property type="match status" value="1"/>
</dbReference>
<proteinExistence type="predicted"/>
<feature type="non-terminal residue" evidence="2">
    <location>
        <position position="112"/>
    </location>
</feature>
<evidence type="ECO:0000259" key="1">
    <source>
        <dbReference type="Pfam" id="PF02010"/>
    </source>
</evidence>
<accession>A0A1B6KCC4</accession>